<dbReference type="Proteomes" id="UP000050934">
    <property type="component" value="Unassembled WGS sequence"/>
</dbReference>
<dbReference type="GO" id="GO:0032153">
    <property type="term" value="C:cell division site"/>
    <property type="evidence" value="ECO:0007669"/>
    <property type="project" value="UniProtKB-UniRule"/>
</dbReference>
<dbReference type="InterPro" id="IPR026580">
    <property type="entry name" value="DivIB"/>
</dbReference>
<keyword evidence="7 8" id="KW-0131">Cell cycle</keyword>
<evidence type="ECO:0000259" key="9">
    <source>
        <dbReference type="PROSITE" id="PS51779"/>
    </source>
</evidence>
<evidence type="ECO:0000313" key="11">
    <source>
        <dbReference type="Proteomes" id="UP000050934"/>
    </source>
</evidence>
<feature type="domain" description="POTRA" evidence="9">
    <location>
        <begin position="78"/>
        <end position="149"/>
    </location>
</feature>
<keyword evidence="11" id="KW-1185">Reference proteome</keyword>
<dbReference type="GO" id="GO:0043093">
    <property type="term" value="P:FtsZ-dependent cytokinesis"/>
    <property type="evidence" value="ECO:0007669"/>
    <property type="project" value="UniProtKB-UniRule"/>
</dbReference>
<dbReference type="EMBL" id="JQBW01000009">
    <property type="protein sequence ID" value="KRN58688.1"/>
    <property type="molecule type" value="Genomic_DNA"/>
</dbReference>
<dbReference type="PATRIC" id="fig|396268.3.peg.315"/>
<dbReference type="InterPro" id="IPR005548">
    <property type="entry name" value="Cell_div_FtsQ/DivIB_C"/>
</dbReference>
<dbReference type="PANTHER" id="PTHR37820">
    <property type="entry name" value="CELL DIVISION PROTEIN DIVIB"/>
    <property type="match status" value="1"/>
</dbReference>
<protein>
    <recommendedName>
        <fullName evidence="8">Cell division protein DivIB</fullName>
    </recommendedName>
</protein>
<evidence type="ECO:0000256" key="5">
    <source>
        <dbReference type="ARBA" id="ARBA00022989"/>
    </source>
</evidence>
<keyword evidence="6 8" id="KW-0472">Membrane</keyword>
<dbReference type="OrthoDB" id="1819027at2"/>
<proteinExistence type="inferred from homology"/>
<dbReference type="InterPro" id="IPR013685">
    <property type="entry name" value="POTRA_FtsQ_type"/>
</dbReference>
<dbReference type="PROSITE" id="PS51779">
    <property type="entry name" value="POTRA"/>
    <property type="match status" value="1"/>
</dbReference>
<evidence type="ECO:0000256" key="7">
    <source>
        <dbReference type="ARBA" id="ARBA00023306"/>
    </source>
</evidence>
<evidence type="ECO:0000256" key="1">
    <source>
        <dbReference type="ARBA" id="ARBA00004370"/>
    </source>
</evidence>
<sequence>MSDDRSGHKEHERYVQRLHQLEQPELSADDVEREDALQQTLPKLTAKQIQGNRRRFISVIIPFAVILLIALYIISPLNKVKTVTVTGNHDLSSREIQQITNIKPGRYIYNVVKEPNAALKRGQQKNPQLKDVKIERTGWRSVKVTVSEYPVIGVINRQGKQQVLLGNGKYRSPDGPLTNFVTYSNFEKSPVHLKITAEEIGTLPEAIRHSISDASFAPTKLNPDRIRLLMNDGNTVYVTADQLGKKMKYYPQIVTKMQGNGVIDLQYGAYSYGYGDKSK</sequence>
<dbReference type="Pfam" id="PF08478">
    <property type="entry name" value="POTRA_1"/>
    <property type="match status" value="1"/>
</dbReference>
<dbReference type="STRING" id="396268.IV45_GL000312"/>
<evidence type="ECO:0000256" key="2">
    <source>
        <dbReference type="ARBA" id="ARBA00022475"/>
    </source>
</evidence>
<comment type="caution">
    <text evidence="10">The sequence shown here is derived from an EMBL/GenBank/DDBJ whole genome shotgun (WGS) entry which is preliminary data.</text>
</comment>
<gene>
    <name evidence="8" type="primary">divIB</name>
    <name evidence="10" type="ORF">IV45_GL000312</name>
</gene>
<evidence type="ECO:0000256" key="6">
    <source>
        <dbReference type="ARBA" id="ARBA00023136"/>
    </source>
</evidence>
<dbReference type="PANTHER" id="PTHR37820:SF1">
    <property type="entry name" value="CELL DIVISION PROTEIN FTSQ"/>
    <property type="match status" value="1"/>
</dbReference>
<accession>A0A0R2I0L4</accession>
<dbReference type="HAMAP" id="MF_00912">
    <property type="entry name" value="DivIB"/>
    <property type="match status" value="1"/>
</dbReference>
<evidence type="ECO:0000256" key="3">
    <source>
        <dbReference type="ARBA" id="ARBA00022618"/>
    </source>
</evidence>
<comment type="function">
    <text evidence="8">Cell division protein that may be involved in stabilizing or promoting the assembly of the division complex.</text>
</comment>
<dbReference type="RefSeq" id="WP_057740813.1">
    <property type="nucleotide sequence ID" value="NZ_JQBW01000009.1"/>
</dbReference>
<feature type="transmembrane region" description="Helical" evidence="8">
    <location>
        <begin position="56"/>
        <end position="74"/>
    </location>
</feature>
<dbReference type="AlphaFoldDB" id="A0A0R2I0L4"/>
<name>A0A0R2I0L4_9LACO</name>
<evidence type="ECO:0000313" key="10">
    <source>
        <dbReference type="EMBL" id="KRN58688.1"/>
    </source>
</evidence>
<keyword evidence="5 8" id="KW-1133">Transmembrane helix</keyword>
<comment type="similarity">
    <text evidence="8">Belongs to the FtsQ/DivIB family. DivIB subfamily.</text>
</comment>
<dbReference type="InterPro" id="IPR034746">
    <property type="entry name" value="POTRA"/>
</dbReference>
<evidence type="ECO:0000256" key="8">
    <source>
        <dbReference type="HAMAP-Rule" id="MF_00912"/>
    </source>
</evidence>
<organism evidence="10 11">
    <name type="scientific">Limosilactobacillus secaliphilus</name>
    <dbReference type="NCBI Taxonomy" id="396268"/>
    <lineage>
        <taxon>Bacteria</taxon>
        <taxon>Bacillati</taxon>
        <taxon>Bacillota</taxon>
        <taxon>Bacilli</taxon>
        <taxon>Lactobacillales</taxon>
        <taxon>Lactobacillaceae</taxon>
        <taxon>Limosilactobacillus</taxon>
    </lineage>
</organism>
<dbReference type="InterPro" id="IPR050487">
    <property type="entry name" value="FtsQ_DivIB"/>
</dbReference>
<dbReference type="GO" id="GO:0005886">
    <property type="term" value="C:plasma membrane"/>
    <property type="evidence" value="ECO:0007669"/>
    <property type="project" value="UniProtKB-SubCell"/>
</dbReference>
<dbReference type="Pfam" id="PF03799">
    <property type="entry name" value="FtsQ_DivIB_C"/>
    <property type="match status" value="1"/>
</dbReference>
<dbReference type="Gene3D" id="3.40.50.10960">
    <property type="match status" value="1"/>
</dbReference>
<comment type="subcellular location">
    <subcellularLocation>
        <location evidence="8">Cell membrane</location>
        <topology evidence="8">Single-pass type II membrane protein</topology>
    </subcellularLocation>
    <subcellularLocation>
        <location evidence="1">Membrane</location>
    </subcellularLocation>
    <text evidence="8">Localizes to the division septum.</text>
</comment>
<keyword evidence="2 8" id="KW-1003">Cell membrane</keyword>
<keyword evidence="4 8" id="KW-0812">Transmembrane</keyword>
<keyword evidence="3 8" id="KW-0132">Cell division</keyword>
<reference evidence="10 11" key="1">
    <citation type="journal article" date="2015" name="Genome Announc.">
        <title>Expanding the biotechnology potential of lactobacilli through comparative genomics of 213 strains and associated genera.</title>
        <authorList>
            <person name="Sun Z."/>
            <person name="Harris H.M."/>
            <person name="McCann A."/>
            <person name="Guo C."/>
            <person name="Argimon S."/>
            <person name="Zhang W."/>
            <person name="Yang X."/>
            <person name="Jeffery I.B."/>
            <person name="Cooney J.C."/>
            <person name="Kagawa T.F."/>
            <person name="Liu W."/>
            <person name="Song Y."/>
            <person name="Salvetti E."/>
            <person name="Wrobel A."/>
            <person name="Rasinkangas P."/>
            <person name="Parkhill J."/>
            <person name="Rea M.C."/>
            <person name="O'Sullivan O."/>
            <person name="Ritari J."/>
            <person name="Douillard F.P."/>
            <person name="Paul Ross R."/>
            <person name="Yang R."/>
            <person name="Briner A.E."/>
            <person name="Felis G.E."/>
            <person name="de Vos W.M."/>
            <person name="Barrangou R."/>
            <person name="Klaenhammer T.R."/>
            <person name="Caufield P.W."/>
            <person name="Cui Y."/>
            <person name="Zhang H."/>
            <person name="O'Toole P.W."/>
        </authorList>
    </citation>
    <scope>NUCLEOTIDE SEQUENCE [LARGE SCALE GENOMIC DNA]</scope>
    <source>
        <strain evidence="10 11">DSM 17896</strain>
    </source>
</reference>
<evidence type="ECO:0000256" key="4">
    <source>
        <dbReference type="ARBA" id="ARBA00022692"/>
    </source>
</evidence>